<evidence type="ECO:0000259" key="8">
    <source>
        <dbReference type="Pfam" id="PF06808"/>
    </source>
</evidence>
<dbReference type="EMBL" id="LQBM01000003">
    <property type="protein sequence ID" value="KUG58884.1"/>
    <property type="molecule type" value="Genomic_DNA"/>
</dbReference>
<evidence type="ECO:0000256" key="5">
    <source>
        <dbReference type="ARBA" id="ARBA00022989"/>
    </source>
</evidence>
<evidence type="ECO:0000313" key="10">
    <source>
        <dbReference type="Proteomes" id="UP000054023"/>
    </source>
</evidence>
<keyword evidence="10" id="KW-1185">Reference proteome</keyword>
<comment type="caution">
    <text evidence="9">The sequence shown here is derived from an EMBL/GenBank/DDBJ whole genome shotgun (WGS) entry which is preliminary data.</text>
</comment>
<dbReference type="STRING" id="317018.AVL63_02305"/>
<sequence>MSIAILVALLLLLILVRVPVGIALLVPSLLYLALDPNAELSIAVQQLTGGANSFALLAIPMFILLGNLATAAGITNRIFDFASSSLRKVRGSLGYVNVATSVGFSLVSGAAISDAAAMAKIQVPEMVKRGYDPRFTLGLTASSSLIAPMVPPSIPAVIYAITAGVSISALFIAGIIPAIILTVLLVVYVAWATRKMKSGEDFDATDFREPVWKLFLKVIPTFGAPVLILGGILLGWFTPTEASAAGVFYMLLLGIMYRSMTLGNLISALRSATSTTASIMFIVVGAALFGWILARERVPQELGDTVLSITENPLVFLLLLNLVLLVVGAILEPTAAILIMVPVLSPMALEFGIDPVHMGVVVIFNLMIGLLTPPVGLVLFVINGVTGYSVTEVIKGTMPFYGLLLISLAAITFGPFVIGSY</sequence>
<dbReference type="GO" id="GO:0022857">
    <property type="term" value="F:transmembrane transporter activity"/>
    <property type="evidence" value="ECO:0007669"/>
    <property type="project" value="TreeGrafter"/>
</dbReference>
<dbReference type="RefSeq" id="WP_058888566.1">
    <property type="nucleotide sequence ID" value="NZ_LQBM01000003.1"/>
</dbReference>
<feature type="domain" description="TRAP C4-dicarboxylate transport system permease DctM subunit" evidence="8">
    <location>
        <begin position="8"/>
        <end position="415"/>
    </location>
</feature>
<feature type="transmembrane region" description="Helical" evidence="7">
    <location>
        <begin position="54"/>
        <end position="79"/>
    </location>
</feature>
<proteinExistence type="predicted"/>
<name>A0A0W8IFZ9_9MICC</name>
<feature type="transmembrane region" description="Helical" evidence="7">
    <location>
        <begin position="135"/>
        <end position="161"/>
    </location>
</feature>
<feature type="transmembrane region" description="Helical" evidence="7">
    <location>
        <begin position="272"/>
        <end position="294"/>
    </location>
</feature>
<evidence type="ECO:0000256" key="4">
    <source>
        <dbReference type="ARBA" id="ARBA00022692"/>
    </source>
</evidence>
<feature type="transmembrane region" description="Helical" evidence="7">
    <location>
        <begin position="400"/>
        <end position="418"/>
    </location>
</feature>
<evidence type="ECO:0000256" key="2">
    <source>
        <dbReference type="ARBA" id="ARBA00022475"/>
    </source>
</evidence>
<dbReference type="InterPro" id="IPR010656">
    <property type="entry name" value="DctM"/>
</dbReference>
<feature type="transmembrane region" description="Helical" evidence="7">
    <location>
        <begin position="167"/>
        <end position="193"/>
    </location>
</feature>
<accession>A0A0W8IFZ9</accession>
<keyword evidence="4 7" id="KW-0812">Transmembrane</keyword>
<keyword evidence="6 7" id="KW-0472">Membrane</keyword>
<dbReference type="NCBIfam" id="TIGR00786">
    <property type="entry name" value="dctM"/>
    <property type="match status" value="1"/>
</dbReference>
<keyword evidence="2" id="KW-1003">Cell membrane</keyword>
<gene>
    <name evidence="9" type="ORF">AVL63_02305</name>
</gene>
<evidence type="ECO:0000256" key="1">
    <source>
        <dbReference type="ARBA" id="ARBA00004429"/>
    </source>
</evidence>
<dbReference type="Proteomes" id="UP000054023">
    <property type="component" value="Unassembled WGS sequence"/>
</dbReference>
<evidence type="ECO:0000313" key="9">
    <source>
        <dbReference type="EMBL" id="KUG58884.1"/>
    </source>
</evidence>
<evidence type="ECO:0000256" key="6">
    <source>
        <dbReference type="ARBA" id="ARBA00023136"/>
    </source>
</evidence>
<protein>
    <submittedName>
        <fullName evidence="9">C4-dicarboxylate ABC transporter permease</fullName>
    </submittedName>
</protein>
<organism evidence="9 10">
    <name type="scientific">Nesterenkonia jeotgali</name>
    <dbReference type="NCBI Taxonomy" id="317018"/>
    <lineage>
        <taxon>Bacteria</taxon>
        <taxon>Bacillati</taxon>
        <taxon>Actinomycetota</taxon>
        <taxon>Actinomycetes</taxon>
        <taxon>Micrococcales</taxon>
        <taxon>Micrococcaceae</taxon>
        <taxon>Nesterenkonia</taxon>
    </lineage>
</organism>
<evidence type="ECO:0000256" key="7">
    <source>
        <dbReference type="SAM" id="Phobius"/>
    </source>
</evidence>
<dbReference type="PANTHER" id="PTHR33362:SF3">
    <property type="entry name" value="SIALIC ACID TRAP TRANSPORTER PERMEASE PROTEIN SIAT"/>
    <property type="match status" value="1"/>
</dbReference>
<keyword evidence="3" id="KW-0997">Cell inner membrane</keyword>
<dbReference type="AlphaFoldDB" id="A0A0W8IFZ9"/>
<dbReference type="GO" id="GO:0005886">
    <property type="term" value="C:plasma membrane"/>
    <property type="evidence" value="ECO:0007669"/>
    <property type="project" value="UniProtKB-SubCell"/>
</dbReference>
<reference evidence="10" key="1">
    <citation type="submission" date="2015-12" db="EMBL/GenBank/DDBJ databases">
        <authorList>
            <person name="Nair G.R."/>
            <person name="Kaur G."/>
            <person name="Mayilraj S."/>
        </authorList>
    </citation>
    <scope>NUCLEOTIDE SEQUENCE [LARGE SCALE GENOMIC DNA]</scope>
    <source>
        <strain evidence="10">CD08_7</strain>
    </source>
</reference>
<feature type="transmembrane region" description="Helical" evidence="7">
    <location>
        <begin position="356"/>
        <end position="380"/>
    </location>
</feature>
<dbReference type="OrthoDB" id="9777699at2"/>
<evidence type="ECO:0000256" key="3">
    <source>
        <dbReference type="ARBA" id="ARBA00022519"/>
    </source>
</evidence>
<keyword evidence="5 7" id="KW-1133">Transmembrane helix</keyword>
<dbReference type="PIRSF" id="PIRSF006066">
    <property type="entry name" value="HI0050"/>
    <property type="match status" value="1"/>
</dbReference>
<dbReference type="Pfam" id="PF06808">
    <property type="entry name" value="DctM"/>
    <property type="match status" value="1"/>
</dbReference>
<feature type="transmembrane region" description="Helical" evidence="7">
    <location>
        <begin position="314"/>
        <end position="344"/>
    </location>
</feature>
<comment type="subcellular location">
    <subcellularLocation>
        <location evidence="1">Cell inner membrane</location>
        <topology evidence="1">Multi-pass membrane protein</topology>
    </subcellularLocation>
</comment>
<feature type="transmembrane region" description="Helical" evidence="7">
    <location>
        <begin position="214"/>
        <end position="236"/>
    </location>
</feature>
<dbReference type="InterPro" id="IPR004681">
    <property type="entry name" value="TRAP_DctM"/>
</dbReference>
<dbReference type="PANTHER" id="PTHR33362">
    <property type="entry name" value="SIALIC ACID TRAP TRANSPORTER PERMEASE PROTEIN SIAT-RELATED"/>
    <property type="match status" value="1"/>
</dbReference>
<feature type="transmembrane region" description="Helical" evidence="7">
    <location>
        <begin position="242"/>
        <end position="260"/>
    </location>
</feature>